<name>A0A6L5XGH9_9BACT</name>
<accession>A0A6L5XGH9</accession>
<dbReference type="SUPFAM" id="SSF89095">
    <property type="entry name" value="GatB/YqeY motif"/>
    <property type="match status" value="1"/>
</dbReference>
<evidence type="ECO:0000313" key="2">
    <source>
        <dbReference type="Proteomes" id="UP000483362"/>
    </source>
</evidence>
<dbReference type="Gene3D" id="1.10.10.410">
    <property type="match status" value="1"/>
</dbReference>
<dbReference type="EMBL" id="VULT01000027">
    <property type="protein sequence ID" value="MSS18627.1"/>
    <property type="molecule type" value="Genomic_DNA"/>
</dbReference>
<reference evidence="1 2" key="1">
    <citation type="submission" date="2019-08" db="EMBL/GenBank/DDBJ databases">
        <title>In-depth cultivation of the pig gut microbiome towards novel bacterial diversity and tailored functional studies.</title>
        <authorList>
            <person name="Wylensek D."/>
            <person name="Hitch T.C.A."/>
            <person name="Clavel T."/>
        </authorList>
    </citation>
    <scope>NUCLEOTIDE SEQUENCE [LARGE SCALE GENOMIC DNA]</scope>
    <source>
        <strain evidence="1 2">Oil-RF-744-WCA-WT-10</strain>
    </source>
</reference>
<proteinExistence type="predicted"/>
<dbReference type="PANTHER" id="PTHR28055">
    <property type="entry name" value="ALTERED INHERITANCE OF MITOCHONDRIA PROTEIN 41, MITOCHONDRIAL"/>
    <property type="match status" value="1"/>
</dbReference>
<dbReference type="PANTHER" id="PTHR28055:SF1">
    <property type="entry name" value="ALTERED INHERITANCE OF MITOCHONDRIA PROTEIN 41, MITOCHONDRIAL"/>
    <property type="match status" value="1"/>
</dbReference>
<dbReference type="AlphaFoldDB" id="A0A6L5XGH9"/>
<dbReference type="InterPro" id="IPR023168">
    <property type="entry name" value="GatB_Yqey_C_2"/>
</dbReference>
<dbReference type="InterPro" id="IPR003789">
    <property type="entry name" value="Asn/Gln_tRNA_amidoTrase-B-like"/>
</dbReference>
<protein>
    <submittedName>
        <fullName evidence="1">GatB/YqeY domain-containing protein</fullName>
    </submittedName>
</protein>
<comment type="caution">
    <text evidence="1">The sequence shown here is derived from an EMBL/GenBank/DDBJ whole genome shotgun (WGS) entry which is preliminary data.</text>
</comment>
<organism evidence="1 2">
    <name type="scientific">Sodaliphilus pleomorphus</name>
    <dbReference type="NCBI Taxonomy" id="2606626"/>
    <lineage>
        <taxon>Bacteria</taxon>
        <taxon>Pseudomonadati</taxon>
        <taxon>Bacteroidota</taxon>
        <taxon>Bacteroidia</taxon>
        <taxon>Bacteroidales</taxon>
        <taxon>Muribaculaceae</taxon>
        <taxon>Sodaliphilus</taxon>
    </lineage>
</organism>
<gene>
    <name evidence="1" type="ORF">FYJ29_12810</name>
</gene>
<sequence length="149" mass="16053">MSLFEDVNAGIKAAMKARDKQRLEALKGIKAEFLLIKTAPENNGEVTDANAIKALVRMVKQRKESAELYASQGRQDLASEELAQASVVEEFLPKQLSDEELTVQLKAIIAQVGATSPKDMGKVMGVATKQLAGKAEGRAISAKVKQLLS</sequence>
<dbReference type="GO" id="GO:0016884">
    <property type="term" value="F:carbon-nitrogen ligase activity, with glutamine as amido-N-donor"/>
    <property type="evidence" value="ECO:0007669"/>
    <property type="project" value="InterPro"/>
</dbReference>
<dbReference type="Pfam" id="PF09424">
    <property type="entry name" value="YqeY"/>
    <property type="match status" value="1"/>
</dbReference>
<keyword evidence="2" id="KW-1185">Reference proteome</keyword>
<dbReference type="RefSeq" id="WP_154327702.1">
    <property type="nucleotide sequence ID" value="NZ_CP045696.1"/>
</dbReference>
<dbReference type="InterPro" id="IPR019004">
    <property type="entry name" value="YqeY/Aim41"/>
</dbReference>
<dbReference type="Proteomes" id="UP000483362">
    <property type="component" value="Unassembled WGS sequence"/>
</dbReference>
<evidence type="ECO:0000313" key="1">
    <source>
        <dbReference type="EMBL" id="MSS18627.1"/>
    </source>
</evidence>
<dbReference type="Gene3D" id="1.10.1510.10">
    <property type="entry name" value="Uncharacterised protein YqeY/AIM41 PF09424, N-terminal domain"/>
    <property type="match status" value="1"/>
</dbReference>
<dbReference type="InterPro" id="IPR042184">
    <property type="entry name" value="YqeY/Aim41_N"/>
</dbReference>